<dbReference type="Gene3D" id="6.10.180.10">
    <property type="entry name" value="Antitoxin ParD"/>
    <property type="match status" value="1"/>
</dbReference>
<dbReference type="SUPFAM" id="SSF47598">
    <property type="entry name" value="Ribbon-helix-helix"/>
    <property type="match status" value="1"/>
</dbReference>
<dbReference type="InterPro" id="IPR038296">
    <property type="entry name" value="ParD_sf"/>
</dbReference>
<proteinExistence type="predicted"/>
<name>A0ABW2QEQ5_9BURK</name>
<protein>
    <recommendedName>
        <fullName evidence="3">Antitoxin</fullName>
    </recommendedName>
</protein>
<dbReference type="Proteomes" id="UP001596501">
    <property type="component" value="Unassembled WGS sequence"/>
</dbReference>
<sequence>MRTTLDLPDELMRHLKARAALEGRSLRDLVLELVTRGLQAPAAQPTPAPLPVVRLGRPLALAPAQLNHADLSALAEE</sequence>
<dbReference type="RefSeq" id="WP_382219847.1">
    <property type="nucleotide sequence ID" value="NZ_JBHTCA010000002.1"/>
</dbReference>
<evidence type="ECO:0000313" key="1">
    <source>
        <dbReference type="EMBL" id="MFC7407944.1"/>
    </source>
</evidence>
<dbReference type="InterPro" id="IPR010985">
    <property type="entry name" value="Ribbon_hlx_hlx"/>
</dbReference>
<evidence type="ECO:0008006" key="3">
    <source>
        <dbReference type="Google" id="ProtNLM"/>
    </source>
</evidence>
<evidence type="ECO:0000313" key="2">
    <source>
        <dbReference type="Proteomes" id="UP001596501"/>
    </source>
</evidence>
<gene>
    <name evidence="1" type="ORF">ACFQPB_03655</name>
</gene>
<accession>A0ABW2QEQ5</accession>
<keyword evidence="2" id="KW-1185">Reference proteome</keyword>
<comment type="caution">
    <text evidence="1">The sequence shown here is derived from an EMBL/GenBank/DDBJ whole genome shotgun (WGS) entry which is preliminary data.</text>
</comment>
<dbReference type="EMBL" id="JBHTCA010000002">
    <property type="protein sequence ID" value="MFC7407944.1"/>
    <property type="molecule type" value="Genomic_DNA"/>
</dbReference>
<reference evidence="2" key="1">
    <citation type="journal article" date="2019" name="Int. J. Syst. Evol. Microbiol.">
        <title>The Global Catalogue of Microorganisms (GCM) 10K type strain sequencing project: providing services to taxonomists for standard genome sequencing and annotation.</title>
        <authorList>
            <consortium name="The Broad Institute Genomics Platform"/>
            <consortium name="The Broad Institute Genome Sequencing Center for Infectious Disease"/>
            <person name="Wu L."/>
            <person name="Ma J."/>
        </authorList>
    </citation>
    <scope>NUCLEOTIDE SEQUENCE [LARGE SCALE GENOMIC DNA]</scope>
    <source>
        <strain evidence="2">CGMCC 1.12371</strain>
    </source>
</reference>
<organism evidence="1 2">
    <name type="scientific">Hydrogenophaga atypica</name>
    <dbReference type="NCBI Taxonomy" id="249409"/>
    <lineage>
        <taxon>Bacteria</taxon>
        <taxon>Pseudomonadati</taxon>
        <taxon>Pseudomonadota</taxon>
        <taxon>Betaproteobacteria</taxon>
        <taxon>Burkholderiales</taxon>
        <taxon>Comamonadaceae</taxon>
        <taxon>Hydrogenophaga</taxon>
    </lineage>
</organism>